<name>A0A0J2GBX3_KLEPN</name>
<dbReference type="EMBL" id="UJHH01000005">
    <property type="protein sequence ID" value="SWF70829.1"/>
    <property type="molecule type" value="Genomic_DNA"/>
</dbReference>
<dbReference type="EMBL" id="UIUC01000004">
    <property type="protein sequence ID" value="SVN63571.1"/>
    <property type="molecule type" value="Genomic_DNA"/>
</dbReference>
<dbReference type="AlphaFoldDB" id="A0A0J2GBX3"/>
<reference evidence="4 5" key="1">
    <citation type="submission" date="2018-08" db="EMBL/GenBank/DDBJ databases">
        <authorList>
            <consortium name="Pathogen Informatics"/>
        </authorList>
    </citation>
    <scope>NUCLEOTIDE SEQUENCE [LARGE SCALE GENOMIC DNA]</scope>
    <source>
        <strain evidence="1 4">EuSCAPE_GR003</strain>
        <strain evidence="2 6">EuSCAPE_GR114</strain>
        <strain evidence="3 5">EuSCAPE_UK014</strain>
    </source>
</reference>
<accession>A0A3B0NQ11</accession>
<gene>
    <name evidence="1" type="ORF">SAMEA3649591_01666</name>
    <name evidence="2" type="ORF">SAMEA3649733_03158</name>
    <name evidence="3" type="ORF">SAMEA3720909_01514</name>
</gene>
<evidence type="ECO:0000313" key="6">
    <source>
        <dbReference type="Proteomes" id="UP000259497"/>
    </source>
</evidence>
<proteinExistence type="predicted"/>
<evidence type="ECO:0000313" key="3">
    <source>
        <dbReference type="EMBL" id="SWF70829.1"/>
    </source>
</evidence>
<evidence type="ECO:0000313" key="5">
    <source>
        <dbReference type="Proteomes" id="UP000259364"/>
    </source>
</evidence>
<comment type="caution">
    <text evidence="1">The sequence shown here is derived from an EMBL/GenBank/DDBJ whole genome shotgun (WGS) entry which is preliminary data.</text>
</comment>
<accession>A0A0J2GBX3</accession>
<evidence type="ECO:0000313" key="2">
    <source>
        <dbReference type="EMBL" id="SVS26489.1"/>
    </source>
</evidence>
<evidence type="ECO:0000313" key="4">
    <source>
        <dbReference type="Proteomes" id="UP000258905"/>
    </source>
</evidence>
<protein>
    <submittedName>
        <fullName evidence="1">Uncharacterized protein</fullName>
    </submittedName>
</protein>
<dbReference type="Proteomes" id="UP000259364">
    <property type="component" value="Unassembled WGS sequence"/>
</dbReference>
<dbReference type="EMBL" id="UIXM01000009">
    <property type="protein sequence ID" value="SVS26489.1"/>
    <property type="molecule type" value="Genomic_DNA"/>
</dbReference>
<dbReference type="Proteomes" id="UP000259497">
    <property type="component" value="Unassembled WGS sequence"/>
</dbReference>
<organism evidence="1 4">
    <name type="scientific">Klebsiella pneumoniae</name>
    <dbReference type="NCBI Taxonomy" id="573"/>
    <lineage>
        <taxon>Bacteria</taxon>
        <taxon>Pseudomonadati</taxon>
        <taxon>Pseudomonadota</taxon>
        <taxon>Gammaproteobacteria</taxon>
        <taxon>Enterobacterales</taxon>
        <taxon>Enterobacteriaceae</taxon>
        <taxon>Klebsiella/Raoultella group</taxon>
        <taxon>Klebsiella</taxon>
        <taxon>Klebsiella pneumoniae complex</taxon>
    </lineage>
</organism>
<sequence length="53" mass="6226">MINIFLKIFGFFASIWSGLSNEQKDKIINILVDAFEGIFRKYFRDSKNEVKHG</sequence>
<dbReference type="Proteomes" id="UP000258905">
    <property type="component" value="Unassembled WGS sequence"/>
</dbReference>
<evidence type="ECO:0000313" key="1">
    <source>
        <dbReference type="EMBL" id="SVN63571.1"/>
    </source>
</evidence>